<keyword evidence="2" id="KW-1185">Reference proteome</keyword>
<organism evidence="1 2">
    <name type="scientific">[Clostridium] methylpentosum DSM 5476</name>
    <dbReference type="NCBI Taxonomy" id="537013"/>
    <lineage>
        <taxon>Bacteria</taxon>
        <taxon>Bacillati</taxon>
        <taxon>Bacillota</taxon>
        <taxon>Clostridia</taxon>
        <taxon>Eubacteriales</taxon>
        <taxon>Oscillospiraceae</taxon>
        <taxon>Oscillospiraceae incertae sedis</taxon>
    </lineage>
</organism>
<dbReference type="Proteomes" id="UP000003340">
    <property type="component" value="Unassembled WGS sequence"/>
</dbReference>
<comment type="caution">
    <text evidence="1">The sequence shown here is derived from an EMBL/GenBank/DDBJ whole genome shotgun (WGS) entry which is preliminary data.</text>
</comment>
<dbReference type="STRING" id="537013.CLOSTMETH_01414"/>
<sequence length="40" mass="4708">MSEKKKVHSALAGLRWIEYNKTNCLNLSDSRNFRVVRQTN</sequence>
<evidence type="ECO:0000313" key="1">
    <source>
        <dbReference type="EMBL" id="EEG30935.1"/>
    </source>
</evidence>
<dbReference type="HOGENOM" id="CLU_3287470_0_0_9"/>
<gene>
    <name evidence="1" type="ORF">CLOSTMETH_01414</name>
</gene>
<reference evidence="1 2" key="2">
    <citation type="submission" date="2009-02" db="EMBL/GenBank/DDBJ databases">
        <title>Draft genome sequence of Clostridium methylpentosum (DSM 5476).</title>
        <authorList>
            <person name="Sudarsanam P."/>
            <person name="Ley R."/>
            <person name="Guruge J."/>
            <person name="Turnbaugh P.J."/>
            <person name="Mahowald M."/>
            <person name="Liep D."/>
            <person name="Gordon J."/>
        </authorList>
    </citation>
    <scope>NUCLEOTIDE SEQUENCE [LARGE SCALE GENOMIC DNA]</scope>
    <source>
        <strain evidence="1 2">DSM 5476</strain>
    </source>
</reference>
<reference evidence="1 2" key="1">
    <citation type="submission" date="2009-01" db="EMBL/GenBank/DDBJ databases">
        <authorList>
            <person name="Fulton L."/>
            <person name="Clifton S."/>
            <person name="Fulton B."/>
            <person name="Xu J."/>
            <person name="Minx P."/>
            <person name="Pepin K.H."/>
            <person name="Johnson M."/>
            <person name="Bhonagiri V."/>
            <person name="Nash W.E."/>
            <person name="Mardis E.R."/>
            <person name="Wilson R.K."/>
        </authorList>
    </citation>
    <scope>NUCLEOTIDE SEQUENCE [LARGE SCALE GENOMIC DNA]</scope>
    <source>
        <strain evidence="1 2">DSM 5476</strain>
    </source>
</reference>
<name>C0EC45_9FIRM</name>
<dbReference type="EMBL" id="ACEC01000046">
    <property type="protein sequence ID" value="EEG30935.1"/>
    <property type="molecule type" value="Genomic_DNA"/>
</dbReference>
<proteinExistence type="predicted"/>
<dbReference type="AlphaFoldDB" id="C0EC45"/>
<protein>
    <submittedName>
        <fullName evidence="1">Uncharacterized protein</fullName>
    </submittedName>
</protein>
<accession>C0EC45</accession>
<evidence type="ECO:0000313" key="2">
    <source>
        <dbReference type="Proteomes" id="UP000003340"/>
    </source>
</evidence>